<dbReference type="SUPFAM" id="SSF63829">
    <property type="entry name" value="Calcium-dependent phosphotriesterase"/>
    <property type="match status" value="1"/>
</dbReference>
<proteinExistence type="predicted"/>
<dbReference type="PROSITE" id="PS51318">
    <property type="entry name" value="TAT"/>
    <property type="match status" value="1"/>
</dbReference>
<feature type="signal peptide" evidence="1">
    <location>
        <begin position="1"/>
        <end position="18"/>
    </location>
</feature>
<evidence type="ECO:0000256" key="1">
    <source>
        <dbReference type="SAM" id="SignalP"/>
    </source>
</evidence>
<dbReference type="PANTHER" id="PTHR35399:SF2">
    <property type="entry name" value="DUF839 DOMAIN-CONTAINING PROTEIN"/>
    <property type="match status" value="1"/>
</dbReference>
<accession>A0A8J7CGJ0</accession>
<sequence length="746" mass="81188">MSITRRNFLLFLSGSAGAVALNSLGGCETKSAIESTKQLVKATFSFQPIKGPLPLKTFLGNQNQQKQQYSTYEVVDDLVLPEGFGYQVIAAWGDKVGDSRFGYNNDYLSFVPTGENEGYLTINFEYISPIPWMQTYEQVIGKKLPVAEVKAALKQQGNKKNEIDAYALPDSDPNKTRIKEICKEALLDQGLGVISIRLGADGKWERTNKDTDRRISGISGLEDGRYLKATGPAVAVFRLKQGQGYIDNLGDRIIGSFGNCAGGTTPWGTVLSAEENIQAQVPEVVYADGTSYDPGKRPFSMGDEELFGQGNVFGLAANKYGWIVEVDPANKNDYGTKHTWLGRYRHEAVGVRVEAGKPLAFYSGCDRRGGHIYKFVSRDRVTNPKDKANSQLLTQGMLYAAKFNPDGTGRWIPLKADTPVNPDLPSSIVGNLTRLPLGPQKQTENQKQTLFKLPEPIEGGDIKATSDEQVAQYKQKYKKLGDLYTGNPEEQQGAILIDAHRAASAVGATCTARPEDTEVAPNGELYISFTSGSPSKDGGPDAQIFKSPKGETPYEYGWVMRLSEDGNDPAASTFRWQMVATGGEPSVGGVGFTNPDNLLIDNNGNLWVVTDNGNANNPVKSRATEKGQPPELAGLFGNNSLWYIPTTGEDAGKAFLFAMGPMECETTGPCFSTDQKTMFLAIQHPGEANGTRKNQASESREFLLTTTTGEEFLQTRKVPIGSNWPNKTDNAPPKPAVVAITKSQNV</sequence>
<comment type="caution">
    <text evidence="2">The sequence shown here is derived from an EMBL/GenBank/DDBJ whole genome shotgun (WGS) entry which is preliminary data.</text>
</comment>
<dbReference type="InterPro" id="IPR008557">
    <property type="entry name" value="PhoX"/>
</dbReference>
<dbReference type="PROSITE" id="PS51257">
    <property type="entry name" value="PROKAR_LIPOPROTEIN"/>
    <property type="match status" value="1"/>
</dbReference>
<dbReference type="Proteomes" id="UP000629098">
    <property type="component" value="Unassembled WGS sequence"/>
</dbReference>
<dbReference type="RefSeq" id="WP_190835500.1">
    <property type="nucleotide sequence ID" value="NZ_CAWPPI010000093.1"/>
</dbReference>
<keyword evidence="3" id="KW-1185">Reference proteome</keyword>
<dbReference type="Pfam" id="PF05787">
    <property type="entry name" value="PhoX"/>
    <property type="match status" value="1"/>
</dbReference>
<keyword evidence="1" id="KW-0732">Signal</keyword>
<dbReference type="PANTHER" id="PTHR35399">
    <property type="entry name" value="SLR8030 PROTEIN"/>
    <property type="match status" value="1"/>
</dbReference>
<feature type="chain" id="PRO_5035305364" evidence="1">
    <location>
        <begin position="19"/>
        <end position="746"/>
    </location>
</feature>
<protein>
    <submittedName>
        <fullName evidence="2">DUF839 domain-containing protein</fullName>
    </submittedName>
</protein>
<dbReference type="AlphaFoldDB" id="A0A8J7CGJ0"/>
<organism evidence="2 3">
    <name type="scientific">Iningainema tapete BLCC-T55</name>
    <dbReference type="NCBI Taxonomy" id="2748662"/>
    <lineage>
        <taxon>Bacteria</taxon>
        <taxon>Bacillati</taxon>
        <taxon>Cyanobacteriota</taxon>
        <taxon>Cyanophyceae</taxon>
        <taxon>Nostocales</taxon>
        <taxon>Scytonemataceae</taxon>
        <taxon>Iningainema tapete</taxon>
    </lineage>
</organism>
<name>A0A8J7CGJ0_9CYAN</name>
<evidence type="ECO:0000313" key="3">
    <source>
        <dbReference type="Proteomes" id="UP000629098"/>
    </source>
</evidence>
<reference evidence="2" key="1">
    <citation type="submission" date="2020-09" db="EMBL/GenBank/DDBJ databases">
        <title>Iningainema tapete sp. nov. (Scytonemataceae, Cyanobacteria) from greenhouses in central Florida (USA) produces two types of nodularin with biosynthetic potential for microcystin-LR and anabaenopeptins.</title>
        <authorList>
            <person name="Berthold D.E."/>
            <person name="Lefler F.W."/>
            <person name="Huang I.-S."/>
            <person name="Abdulla H."/>
            <person name="Zimba P.V."/>
            <person name="Laughinghouse H.D. IV."/>
        </authorList>
    </citation>
    <scope>NUCLEOTIDE SEQUENCE</scope>
    <source>
        <strain evidence="2">BLCCT55</strain>
    </source>
</reference>
<dbReference type="EMBL" id="JACXAE010000093">
    <property type="protein sequence ID" value="MBD2776430.1"/>
    <property type="molecule type" value="Genomic_DNA"/>
</dbReference>
<gene>
    <name evidence="2" type="ORF">ICL16_31330</name>
</gene>
<dbReference type="InterPro" id="IPR006311">
    <property type="entry name" value="TAT_signal"/>
</dbReference>
<evidence type="ECO:0000313" key="2">
    <source>
        <dbReference type="EMBL" id="MBD2776430.1"/>
    </source>
</evidence>